<evidence type="ECO:0000313" key="4">
    <source>
        <dbReference type="Proteomes" id="UP000695802"/>
    </source>
</evidence>
<dbReference type="Gene3D" id="1.10.10.2830">
    <property type="match status" value="1"/>
</dbReference>
<feature type="region of interest" description="Disordered" evidence="2">
    <location>
        <begin position="110"/>
        <end position="151"/>
    </location>
</feature>
<dbReference type="SUPFAM" id="SSF109709">
    <property type="entry name" value="KorB DNA-binding domain-like"/>
    <property type="match status" value="1"/>
</dbReference>
<gene>
    <name evidence="3" type="ORF">JR064_20605</name>
</gene>
<feature type="compositionally biased region" description="Low complexity" evidence="2">
    <location>
        <begin position="112"/>
        <end position="131"/>
    </location>
</feature>
<reference evidence="3 4" key="1">
    <citation type="submission" date="2021-02" db="EMBL/GenBank/DDBJ databases">
        <title>Taxonomically Unique Crown Gall-Associated Xanthomonas Stains Have Deficiency in Virulence Repertories.</title>
        <authorList>
            <person name="Mafakheri H."/>
            <person name="Taghavi S.M."/>
            <person name="Dimkic I."/>
            <person name="Nemanja K."/>
            <person name="Osdaghi E."/>
        </authorList>
    </citation>
    <scope>NUCLEOTIDE SEQUENCE [LARGE SCALE GENOMIC DNA]</scope>
    <source>
        <strain evidence="3 4">FX4</strain>
    </source>
</reference>
<feature type="region of interest" description="Disordered" evidence="2">
    <location>
        <begin position="225"/>
        <end position="258"/>
    </location>
</feature>
<comment type="caution">
    <text evidence="3">The sequence shown here is derived from an EMBL/GenBank/DDBJ whole genome shotgun (WGS) entry which is preliminary data.</text>
</comment>
<keyword evidence="4" id="KW-1185">Reference proteome</keyword>
<feature type="compositionally biased region" description="Low complexity" evidence="2">
    <location>
        <begin position="138"/>
        <end position="151"/>
    </location>
</feature>
<feature type="compositionally biased region" description="Basic residues" evidence="2">
    <location>
        <begin position="228"/>
        <end position="239"/>
    </location>
</feature>
<evidence type="ECO:0000256" key="1">
    <source>
        <dbReference type="SAM" id="Coils"/>
    </source>
</evidence>
<evidence type="ECO:0000313" key="3">
    <source>
        <dbReference type="EMBL" id="MBN6104572.1"/>
    </source>
</evidence>
<sequence length="290" mass="31238">MNIVVKEDLKAYIDPLTADEYAALERSLLAEGCRDALVLWGDILVDGHNRYGICQKHGLPFQTVQNTRFQSLQDVHLWMIDQHLGRRSVSDFQRGVLALRKREILAERRSRAAAPAAESAESADGAAAAASDAHDDAAPWADAPAGADGASVEAMPAPLSRADLARAARLSNSQVLQIEKIQKQATAEVVEAVKSGAISINAAAAVASLPEDEQRAAAIAGKDELKQAAKRARESKRKPRETPATEQDRDGDAMRGDTELAALRQRVAELDAENQALREEVAALRARLQG</sequence>
<dbReference type="RefSeq" id="WP_206230971.1">
    <property type="nucleotide sequence ID" value="NZ_JAFIWB010000033.1"/>
</dbReference>
<protein>
    <submittedName>
        <fullName evidence="3">Plasmid replication/partition related protein</fullName>
    </submittedName>
</protein>
<evidence type="ECO:0000256" key="2">
    <source>
        <dbReference type="SAM" id="MobiDB-lite"/>
    </source>
</evidence>
<feature type="compositionally biased region" description="Basic and acidic residues" evidence="2">
    <location>
        <begin position="240"/>
        <end position="258"/>
    </location>
</feature>
<dbReference type="Proteomes" id="UP000695802">
    <property type="component" value="Unassembled WGS sequence"/>
</dbReference>
<accession>A0ABS3B7I7</accession>
<keyword evidence="1" id="KW-0175">Coiled coil</keyword>
<proteinExistence type="predicted"/>
<feature type="coiled-coil region" evidence="1">
    <location>
        <begin position="260"/>
        <end position="287"/>
    </location>
</feature>
<dbReference type="EMBL" id="JAFIWB010000033">
    <property type="protein sequence ID" value="MBN6104572.1"/>
    <property type="molecule type" value="Genomic_DNA"/>
</dbReference>
<name>A0ABS3B7I7_9XANT</name>
<organism evidence="3 4">
    <name type="scientific">Xanthomonas bonasiae</name>
    <dbReference type="NCBI Taxonomy" id="2810351"/>
    <lineage>
        <taxon>Bacteria</taxon>
        <taxon>Pseudomonadati</taxon>
        <taxon>Pseudomonadota</taxon>
        <taxon>Gammaproteobacteria</taxon>
        <taxon>Lysobacterales</taxon>
        <taxon>Lysobacteraceae</taxon>
        <taxon>Xanthomonas</taxon>
    </lineage>
</organism>